<gene>
    <name evidence="5" type="primary">darP</name>
    <name evidence="6" type="ORF">A1355_02335</name>
</gene>
<dbReference type="PANTHER" id="PTHR38101">
    <property type="entry name" value="UPF0307 PROTEIN YJGA"/>
    <property type="match status" value="1"/>
</dbReference>
<dbReference type="NCBIfam" id="NF003593">
    <property type="entry name" value="PRK05255.1-1"/>
    <property type="match status" value="1"/>
</dbReference>
<sequence>MNEEFYLEDEDDEVEYYAVRPNKTRIKKEIAEVFAMAEEICGLSAAQIAEFELPEPIEQALRDAGKMGQNAAKKRLLKYITARMRELDTDAIREKLDRLKNRSAHAVREHHQAERWRDALLADSGNGQITELVGEYPDADTQHLRQLQRNAQKEAKDGKPPKAARQLYQYLKQLIADAGAAYQSESDDDTESIE</sequence>
<reference evidence="7" key="1">
    <citation type="submission" date="2016-03" db="EMBL/GenBank/DDBJ databases">
        <authorList>
            <person name="Heylen K."/>
            <person name="De Vos P."/>
            <person name="Vekeman B."/>
        </authorList>
    </citation>
    <scope>NUCLEOTIDE SEQUENCE [LARGE SCALE GENOMIC DNA]</scope>
    <source>
        <strain evidence="7">R-45383</strain>
    </source>
</reference>
<evidence type="ECO:0000256" key="5">
    <source>
        <dbReference type="HAMAP-Rule" id="MF_00765"/>
    </source>
</evidence>
<dbReference type="GO" id="GO:1902626">
    <property type="term" value="P:assembly of large subunit precursor of preribosome"/>
    <property type="evidence" value="ECO:0007669"/>
    <property type="project" value="UniProtKB-UniRule"/>
</dbReference>
<dbReference type="EMBL" id="LUUK01000078">
    <property type="protein sequence ID" value="OAI22464.1"/>
    <property type="molecule type" value="Genomic_DNA"/>
</dbReference>
<protein>
    <recommendedName>
        <fullName evidence="5">Dual-action ribosomal maturation protein DarP</fullName>
    </recommendedName>
    <alternativeName>
        <fullName evidence="5">Large ribosomal subunit assembly factor DarP</fullName>
    </alternativeName>
</protein>
<dbReference type="PIRSF" id="PIRSF016183">
    <property type="entry name" value="UCP016183"/>
    <property type="match status" value="1"/>
</dbReference>
<dbReference type="STRING" id="702114.A1355_02335"/>
<keyword evidence="2 5" id="KW-0690">Ribosome biogenesis</keyword>
<dbReference type="PANTHER" id="PTHR38101:SF1">
    <property type="entry name" value="UPF0307 PROTEIN YJGA"/>
    <property type="match status" value="1"/>
</dbReference>
<dbReference type="SUPFAM" id="SSF158710">
    <property type="entry name" value="PSPTO4464-like"/>
    <property type="match status" value="1"/>
</dbReference>
<dbReference type="InterPro" id="IPR023153">
    <property type="entry name" value="DarP_sf"/>
</dbReference>
<dbReference type="RefSeq" id="WP_064026462.1">
    <property type="nucleotide sequence ID" value="NZ_LUUK01000078.1"/>
</dbReference>
<name>A0A177NXU4_9GAMM</name>
<evidence type="ECO:0000313" key="6">
    <source>
        <dbReference type="EMBL" id="OAI22464.1"/>
    </source>
</evidence>
<dbReference type="Pfam" id="PF04751">
    <property type="entry name" value="DarP"/>
    <property type="match status" value="1"/>
</dbReference>
<evidence type="ECO:0000313" key="7">
    <source>
        <dbReference type="Proteomes" id="UP000077628"/>
    </source>
</evidence>
<dbReference type="AlphaFoldDB" id="A0A177NXU4"/>
<dbReference type="CDD" id="cd16331">
    <property type="entry name" value="YjgA-like"/>
    <property type="match status" value="1"/>
</dbReference>
<comment type="subcellular location">
    <subcellularLocation>
        <location evidence="5">Cytoplasm</location>
    </subcellularLocation>
    <text evidence="5">Associates with late stage pre-50S ribosomal subunits.</text>
</comment>
<comment type="caution">
    <text evidence="6">The sequence shown here is derived from an EMBL/GenBank/DDBJ whole genome shotgun (WGS) entry which is preliminary data.</text>
</comment>
<keyword evidence="3 5" id="KW-0699">rRNA-binding</keyword>
<dbReference type="GO" id="GO:0043022">
    <property type="term" value="F:ribosome binding"/>
    <property type="evidence" value="ECO:0007669"/>
    <property type="project" value="UniProtKB-UniRule"/>
</dbReference>
<organism evidence="6 7">
    <name type="scientific">Methylomonas koyamae</name>
    <dbReference type="NCBI Taxonomy" id="702114"/>
    <lineage>
        <taxon>Bacteria</taxon>
        <taxon>Pseudomonadati</taxon>
        <taxon>Pseudomonadota</taxon>
        <taxon>Gammaproteobacteria</taxon>
        <taxon>Methylococcales</taxon>
        <taxon>Methylococcaceae</taxon>
        <taxon>Methylomonas</taxon>
    </lineage>
</organism>
<evidence type="ECO:0000256" key="2">
    <source>
        <dbReference type="ARBA" id="ARBA00022517"/>
    </source>
</evidence>
<dbReference type="OrthoDB" id="5293604at2"/>
<comment type="similarity">
    <text evidence="5">Belongs to the DarP family.</text>
</comment>
<dbReference type="GO" id="GO:0005829">
    <property type="term" value="C:cytosol"/>
    <property type="evidence" value="ECO:0007669"/>
    <property type="project" value="TreeGrafter"/>
</dbReference>
<dbReference type="InterPro" id="IPR006839">
    <property type="entry name" value="DarP"/>
</dbReference>
<proteinExistence type="inferred from homology"/>
<dbReference type="Gene3D" id="1.10.60.30">
    <property type="entry name" value="PSPTO4464-like domains"/>
    <property type="match status" value="2"/>
</dbReference>
<evidence type="ECO:0000256" key="3">
    <source>
        <dbReference type="ARBA" id="ARBA00022730"/>
    </source>
</evidence>
<accession>A0A177NXU4</accession>
<dbReference type="GO" id="GO:0019843">
    <property type="term" value="F:rRNA binding"/>
    <property type="evidence" value="ECO:0007669"/>
    <property type="project" value="UniProtKB-UniRule"/>
</dbReference>
<evidence type="ECO:0000256" key="4">
    <source>
        <dbReference type="ARBA" id="ARBA00022884"/>
    </source>
</evidence>
<dbReference type="Proteomes" id="UP000077628">
    <property type="component" value="Unassembled WGS sequence"/>
</dbReference>
<comment type="function">
    <text evidence="5">Member of a network of 50S ribosomal subunit biogenesis factors which assembles along the 30S-50S interface, preventing incorrect 23S rRNA structures from forming. Promotes peptidyl transferase center (PTC) maturation.</text>
</comment>
<evidence type="ECO:0000256" key="1">
    <source>
        <dbReference type="ARBA" id="ARBA00022490"/>
    </source>
</evidence>
<dbReference type="HAMAP" id="MF_00765">
    <property type="entry name" value="DarP"/>
    <property type="match status" value="1"/>
</dbReference>
<keyword evidence="4 5" id="KW-0694">RNA-binding</keyword>
<keyword evidence="7" id="KW-1185">Reference proteome</keyword>
<keyword evidence="1 5" id="KW-0963">Cytoplasm</keyword>